<organism evidence="1 2">
    <name type="scientific">Araneus ventricosus</name>
    <name type="common">Orbweaver spider</name>
    <name type="synonym">Epeira ventricosa</name>
    <dbReference type="NCBI Taxonomy" id="182803"/>
    <lineage>
        <taxon>Eukaryota</taxon>
        <taxon>Metazoa</taxon>
        <taxon>Ecdysozoa</taxon>
        <taxon>Arthropoda</taxon>
        <taxon>Chelicerata</taxon>
        <taxon>Arachnida</taxon>
        <taxon>Araneae</taxon>
        <taxon>Araneomorphae</taxon>
        <taxon>Entelegynae</taxon>
        <taxon>Araneoidea</taxon>
        <taxon>Araneidae</taxon>
        <taxon>Araneus</taxon>
    </lineage>
</organism>
<comment type="caution">
    <text evidence="1">The sequence shown here is derived from an EMBL/GenBank/DDBJ whole genome shotgun (WGS) entry which is preliminary data.</text>
</comment>
<reference evidence="1 2" key="1">
    <citation type="journal article" date="2019" name="Sci. Rep.">
        <title>Orb-weaving spider Araneus ventricosus genome elucidates the spidroin gene catalogue.</title>
        <authorList>
            <person name="Kono N."/>
            <person name="Nakamura H."/>
            <person name="Ohtoshi R."/>
            <person name="Moran D.A.P."/>
            <person name="Shinohara A."/>
            <person name="Yoshida Y."/>
            <person name="Fujiwara M."/>
            <person name="Mori M."/>
            <person name="Tomita M."/>
            <person name="Arakawa K."/>
        </authorList>
    </citation>
    <scope>NUCLEOTIDE SEQUENCE [LARGE SCALE GENOMIC DNA]</scope>
</reference>
<dbReference type="Proteomes" id="UP000499080">
    <property type="component" value="Unassembled WGS sequence"/>
</dbReference>
<proteinExistence type="predicted"/>
<keyword evidence="2" id="KW-1185">Reference proteome</keyword>
<dbReference type="EMBL" id="BGPR01020571">
    <property type="protein sequence ID" value="GBN84992.1"/>
    <property type="molecule type" value="Genomic_DNA"/>
</dbReference>
<name>A0A4Y2S9X4_ARAVE</name>
<evidence type="ECO:0000313" key="1">
    <source>
        <dbReference type="EMBL" id="GBN84992.1"/>
    </source>
</evidence>
<evidence type="ECO:0000313" key="2">
    <source>
        <dbReference type="Proteomes" id="UP000499080"/>
    </source>
</evidence>
<accession>A0A4Y2S9X4</accession>
<gene>
    <name evidence="1" type="ORF">AVEN_151434_1</name>
</gene>
<sequence length="101" mass="11900">MVVRFRLLQRNVRNPIPLKIRRVLWACCMLNHTLELNALPLVWCYTTHFDSAYPTGFKAFKSQHGAEVWRGECEVRRHPHHLTVVQNYEVHPKIASCSFKT</sequence>
<dbReference type="AlphaFoldDB" id="A0A4Y2S9X4"/>
<protein>
    <submittedName>
        <fullName evidence="1">Uncharacterized protein</fullName>
    </submittedName>
</protein>